<sequence>MPRTTSARHDAIATAADLFRRQGYAATGLEQILAVSGAPKGSFYHYFPDGKEQLAVQSLTFSGERVLQRIEHAAAITPSAGALVTAIAAGQARDLRDSGFALGCPVATLALELAGTSEPIAQVANAAFASWAAPLADRLIAEGRSAVEAARLARWAVANLEGALVLARAARDATIVTDAAAITAAVLDGRTDLEG</sequence>
<gene>
    <name evidence="6" type="ORF">GCM10011372_33760</name>
</gene>
<evidence type="ECO:0000256" key="4">
    <source>
        <dbReference type="PROSITE-ProRule" id="PRU00335"/>
    </source>
</evidence>
<dbReference type="SUPFAM" id="SSF46689">
    <property type="entry name" value="Homeodomain-like"/>
    <property type="match status" value="1"/>
</dbReference>
<evidence type="ECO:0000256" key="1">
    <source>
        <dbReference type="ARBA" id="ARBA00023015"/>
    </source>
</evidence>
<dbReference type="GO" id="GO:0003677">
    <property type="term" value="F:DNA binding"/>
    <property type="evidence" value="ECO:0007669"/>
    <property type="project" value="UniProtKB-UniRule"/>
</dbReference>
<dbReference type="Gene3D" id="1.10.357.10">
    <property type="entry name" value="Tetracycline Repressor, domain 2"/>
    <property type="match status" value="1"/>
</dbReference>
<keyword evidence="2 4" id="KW-0238">DNA-binding</keyword>
<reference evidence="6" key="2">
    <citation type="submission" date="2020-09" db="EMBL/GenBank/DDBJ databases">
        <authorList>
            <person name="Sun Q."/>
            <person name="Zhou Y."/>
        </authorList>
    </citation>
    <scope>NUCLEOTIDE SEQUENCE</scope>
    <source>
        <strain evidence="6">CGMCC 1.8984</strain>
    </source>
</reference>
<evidence type="ECO:0000256" key="3">
    <source>
        <dbReference type="ARBA" id="ARBA00023163"/>
    </source>
</evidence>
<dbReference type="InterPro" id="IPR001647">
    <property type="entry name" value="HTH_TetR"/>
</dbReference>
<dbReference type="PROSITE" id="PS50977">
    <property type="entry name" value="HTH_TETR_2"/>
    <property type="match status" value="1"/>
</dbReference>
<keyword evidence="3" id="KW-0804">Transcription</keyword>
<evidence type="ECO:0000259" key="5">
    <source>
        <dbReference type="PROSITE" id="PS50977"/>
    </source>
</evidence>
<dbReference type="PANTHER" id="PTHR47506:SF3">
    <property type="entry name" value="HTH-TYPE TRANSCRIPTIONAL REGULATOR LMRA"/>
    <property type="match status" value="1"/>
</dbReference>
<dbReference type="InterPro" id="IPR009057">
    <property type="entry name" value="Homeodomain-like_sf"/>
</dbReference>
<dbReference type="RefSeq" id="WP_188744572.1">
    <property type="nucleotide sequence ID" value="NZ_BAABFW010000064.1"/>
</dbReference>
<evidence type="ECO:0000313" key="6">
    <source>
        <dbReference type="EMBL" id="GGJ92503.1"/>
    </source>
</evidence>
<keyword evidence="7" id="KW-1185">Reference proteome</keyword>
<comment type="caution">
    <text evidence="6">The sequence shown here is derived from an EMBL/GenBank/DDBJ whole genome shotgun (WGS) entry which is preliminary data.</text>
</comment>
<evidence type="ECO:0000256" key="2">
    <source>
        <dbReference type="ARBA" id="ARBA00023125"/>
    </source>
</evidence>
<protein>
    <submittedName>
        <fullName evidence="6">TetR family transcriptional regulator</fullName>
    </submittedName>
</protein>
<proteinExistence type="predicted"/>
<dbReference type="InterPro" id="IPR054156">
    <property type="entry name" value="YxaF_TetR_C"/>
</dbReference>
<dbReference type="EMBL" id="BMMD01000028">
    <property type="protein sequence ID" value="GGJ92503.1"/>
    <property type="molecule type" value="Genomic_DNA"/>
</dbReference>
<dbReference type="InterPro" id="IPR036271">
    <property type="entry name" value="Tet_transcr_reg_TetR-rel_C_sf"/>
</dbReference>
<dbReference type="SUPFAM" id="SSF48498">
    <property type="entry name" value="Tetracyclin repressor-like, C-terminal domain"/>
    <property type="match status" value="1"/>
</dbReference>
<name>A0A917PUI6_9MICO</name>
<feature type="domain" description="HTH tetR-type" evidence="5">
    <location>
        <begin position="5"/>
        <end position="65"/>
    </location>
</feature>
<evidence type="ECO:0000313" key="7">
    <source>
        <dbReference type="Proteomes" id="UP000636956"/>
    </source>
</evidence>
<organism evidence="6 7">
    <name type="scientific">Agromyces bauzanensis</name>
    <dbReference type="NCBI Taxonomy" id="1308924"/>
    <lineage>
        <taxon>Bacteria</taxon>
        <taxon>Bacillati</taxon>
        <taxon>Actinomycetota</taxon>
        <taxon>Actinomycetes</taxon>
        <taxon>Micrococcales</taxon>
        <taxon>Microbacteriaceae</taxon>
        <taxon>Agromyces</taxon>
    </lineage>
</organism>
<reference evidence="6" key="1">
    <citation type="journal article" date="2014" name="Int. J. Syst. Evol. Microbiol.">
        <title>Complete genome sequence of Corynebacterium casei LMG S-19264T (=DSM 44701T), isolated from a smear-ripened cheese.</title>
        <authorList>
            <consortium name="US DOE Joint Genome Institute (JGI-PGF)"/>
            <person name="Walter F."/>
            <person name="Albersmeier A."/>
            <person name="Kalinowski J."/>
            <person name="Ruckert C."/>
        </authorList>
    </citation>
    <scope>NUCLEOTIDE SEQUENCE</scope>
    <source>
        <strain evidence="6">CGMCC 1.8984</strain>
    </source>
</reference>
<feature type="DNA-binding region" description="H-T-H motif" evidence="4">
    <location>
        <begin position="28"/>
        <end position="47"/>
    </location>
</feature>
<accession>A0A917PUI6</accession>
<dbReference type="AlphaFoldDB" id="A0A917PUI6"/>
<dbReference type="Proteomes" id="UP000636956">
    <property type="component" value="Unassembled WGS sequence"/>
</dbReference>
<dbReference type="PANTHER" id="PTHR47506">
    <property type="entry name" value="TRANSCRIPTIONAL REGULATORY PROTEIN"/>
    <property type="match status" value="1"/>
</dbReference>
<dbReference type="Pfam" id="PF21993">
    <property type="entry name" value="TetR_C_13_2"/>
    <property type="match status" value="1"/>
</dbReference>
<dbReference type="Pfam" id="PF00440">
    <property type="entry name" value="TetR_N"/>
    <property type="match status" value="1"/>
</dbReference>
<keyword evidence="1" id="KW-0805">Transcription regulation</keyword>